<dbReference type="FunFam" id="3.20.20.300:FF:000002">
    <property type="entry name" value="Probable beta-glucosidase"/>
    <property type="match status" value="1"/>
</dbReference>
<evidence type="ECO:0000256" key="6">
    <source>
        <dbReference type="ARBA" id="ARBA00022525"/>
    </source>
</evidence>
<keyword evidence="9" id="KW-0136">Cellulose degradation</keyword>
<keyword evidence="7" id="KW-0732">Signal</keyword>
<reference evidence="19" key="1">
    <citation type="submission" date="2003-08" db="EMBL/GenBank/DDBJ databases">
        <title>Cloning and Sequence Analysis of beta-D-glucoside glucohydrolase (bgl1) Gene from Trichoderma viride AS 3.3711.</title>
        <authorList>
            <person name="Liu B.D."/>
            <person name="Yang Q."/>
            <person name="Zhou Q."/>
            <person name="Song J.Z."/>
        </authorList>
    </citation>
    <scope>NUCLEOTIDE SEQUENCE</scope>
    <source>
        <strain evidence="19">AS 3.3711</strain>
    </source>
</reference>
<evidence type="ECO:0000256" key="5">
    <source>
        <dbReference type="ARBA" id="ARBA00012744"/>
    </source>
</evidence>
<dbReference type="SMART" id="SM01217">
    <property type="entry name" value="Fn3_like"/>
    <property type="match status" value="1"/>
</dbReference>
<dbReference type="Gene3D" id="3.40.50.1700">
    <property type="entry name" value="Glycoside hydrolase family 3 C-terminal domain"/>
    <property type="match status" value="1"/>
</dbReference>
<dbReference type="AlphaFoldDB" id="Q6UJY0"/>
<dbReference type="PANTHER" id="PTHR42715">
    <property type="entry name" value="BETA-GLUCOSIDASE"/>
    <property type="match status" value="1"/>
</dbReference>
<dbReference type="SUPFAM" id="SSF51445">
    <property type="entry name" value="(Trans)glycosidases"/>
    <property type="match status" value="1"/>
</dbReference>
<gene>
    <name evidence="19" type="primary">bgl1</name>
</gene>
<evidence type="ECO:0000256" key="14">
    <source>
        <dbReference type="ARBA" id="ARBA00070030"/>
    </source>
</evidence>
<evidence type="ECO:0000256" key="2">
    <source>
        <dbReference type="ARBA" id="ARBA00004613"/>
    </source>
</evidence>
<keyword evidence="10" id="KW-0325">Glycoprotein</keyword>
<dbReference type="GO" id="GO:0030245">
    <property type="term" value="P:cellulose catabolic process"/>
    <property type="evidence" value="ECO:0007669"/>
    <property type="project" value="UniProtKB-KW"/>
</dbReference>
<protein>
    <recommendedName>
        <fullName evidence="14">Beta-glucosidase cel3A</fullName>
        <ecNumber evidence="5">3.2.1.21</ecNumber>
    </recommendedName>
    <alternativeName>
        <fullName evidence="15">Beta-D-glucoside glucohydrolase cel3A</fullName>
    </alternativeName>
    <alternativeName>
        <fullName evidence="17">Cellobiase cel3A</fullName>
    </alternativeName>
    <alternativeName>
        <fullName evidence="16">Gentiobiase cel3A</fullName>
    </alternativeName>
</protein>
<dbReference type="PANTHER" id="PTHR42715:SF28">
    <property type="entry name" value="BETA-GLUCOSIDASE L-RELATED"/>
    <property type="match status" value="1"/>
</dbReference>
<keyword evidence="11" id="KW-0119">Carbohydrate metabolism</keyword>
<evidence type="ECO:0000256" key="7">
    <source>
        <dbReference type="ARBA" id="ARBA00022729"/>
    </source>
</evidence>
<proteinExistence type="evidence at transcript level"/>
<dbReference type="FunFam" id="3.40.50.1700:FF:000003">
    <property type="entry name" value="Probable beta-glucosidase"/>
    <property type="match status" value="1"/>
</dbReference>
<dbReference type="InterPro" id="IPR002772">
    <property type="entry name" value="Glyco_hydro_3_C"/>
</dbReference>
<evidence type="ECO:0000256" key="4">
    <source>
        <dbReference type="ARBA" id="ARBA00005336"/>
    </source>
</evidence>
<feature type="domain" description="Fibronectin type III-like" evidence="18">
    <location>
        <begin position="665"/>
        <end position="735"/>
    </location>
</feature>
<dbReference type="Pfam" id="PF01915">
    <property type="entry name" value="Glyco_hydro_3_C"/>
    <property type="match status" value="1"/>
</dbReference>
<evidence type="ECO:0000256" key="17">
    <source>
        <dbReference type="ARBA" id="ARBA00083611"/>
    </source>
</evidence>
<dbReference type="InterPro" id="IPR013783">
    <property type="entry name" value="Ig-like_fold"/>
</dbReference>
<evidence type="ECO:0000256" key="13">
    <source>
        <dbReference type="ARBA" id="ARBA00023326"/>
    </source>
</evidence>
<organism evidence="19">
    <name type="scientific">Hypocrea rufa</name>
    <name type="common">Trichoderma viride</name>
    <dbReference type="NCBI Taxonomy" id="5547"/>
    <lineage>
        <taxon>Eukaryota</taxon>
        <taxon>Fungi</taxon>
        <taxon>Dikarya</taxon>
        <taxon>Ascomycota</taxon>
        <taxon>Pezizomycotina</taxon>
        <taxon>Sordariomycetes</taxon>
        <taxon>Hypocreomycetidae</taxon>
        <taxon>Hypocreales</taxon>
        <taxon>Hypocreaceae</taxon>
        <taxon>Trichoderma</taxon>
    </lineage>
</organism>
<dbReference type="InterPro" id="IPR050288">
    <property type="entry name" value="Cellulose_deg_GH3"/>
</dbReference>
<dbReference type="EC" id="3.2.1.21" evidence="5"/>
<dbReference type="CAZy" id="GH3">
    <property type="family name" value="Glycoside Hydrolase Family 3"/>
</dbReference>
<evidence type="ECO:0000313" key="19">
    <source>
        <dbReference type="EMBL" id="AAQ76093.1"/>
    </source>
</evidence>
<comment type="subcellular location">
    <subcellularLocation>
        <location evidence="2">Secreted</location>
    </subcellularLocation>
</comment>
<keyword evidence="8 19" id="KW-0378">Hydrolase</keyword>
<comment type="similarity">
    <text evidence="4">Belongs to the glycosyl hydrolase 3 family.</text>
</comment>
<evidence type="ECO:0000256" key="10">
    <source>
        <dbReference type="ARBA" id="ARBA00023180"/>
    </source>
</evidence>
<evidence type="ECO:0000256" key="3">
    <source>
        <dbReference type="ARBA" id="ARBA00004987"/>
    </source>
</evidence>
<dbReference type="FunFam" id="2.60.40.10:FF:000757">
    <property type="entry name" value="Beta-glucosidase G"/>
    <property type="match status" value="1"/>
</dbReference>
<dbReference type="Gene3D" id="2.60.40.10">
    <property type="entry name" value="Immunoglobulins"/>
    <property type="match status" value="1"/>
</dbReference>
<dbReference type="PRINTS" id="PR00133">
    <property type="entry name" value="GLHYDRLASE3"/>
</dbReference>
<evidence type="ECO:0000256" key="15">
    <source>
        <dbReference type="ARBA" id="ARBA00078013"/>
    </source>
</evidence>
<dbReference type="SUPFAM" id="SSF52279">
    <property type="entry name" value="Beta-D-glucan exohydrolase, C-terminal domain"/>
    <property type="match status" value="1"/>
</dbReference>
<keyword evidence="6" id="KW-0964">Secreted</keyword>
<dbReference type="GO" id="GO:0008422">
    <property type="term" value="F:beta-glucosidase activity"/>
    <property type="evidence" value="ECO:0007669"/>
    <property type="project" value="UniProtKB-EC"/>
</dbReference>
<dbReference type="Pfam" id="PF00933">
    <property type="entry name" value="Glyco_hydro_3"/>
    <property type="match status" value="1"/>
</dbReference>
<dbReference type="InterPro" id="IPR017853">
    <property type="entry name" value="GH"/>
</dbReference>
<dbReference type="InterPro" id="IPR036962">
    <property type="entry name" value="Glyco_hydro_3_N_sf"/>
</dbReference>
<evidence type="ECO:0000256" key="8">
    <source>
        <dbReference type="ARBA" id="ARBA00022801"/>
    </source>
</evidence>
<evidence type="ECO:0000256" key="16">
    <source>
        <dbReference type="ARBA" id="ARBA00083231"/>
    </source>
</evidence>
<dbReference type="InterPro" id="IPR001764">
    <property type="entry name" value="Glyco_hydro_3_N"/>
</dbReference>
<keyword evidence="12" id="KW-0326">Glycosidase</keyword>
<name>Q6UJY0_HYPRU</name>
<dbReference type="InterPro" id="IPR026891">
    <property type="entry name" value="Fn3-like"/>
</dbReference>
<comment type="catalytic activity">
    <reaction evidence="1">
        <text>Hydrolysis of terminal, non-reducing beta-D-glucosyl residues with release of beta-D-glucose.</text>
        <dbReference type="EC" id="3.2.1.21"/>
    </reaction>
</comment>
<dbReference type="Pfam" id="PF14310">
    <property type="entry name" value="Fn3-like"/>
    <property type="match status" value="1"/>
</dbReference>
<evidence type="ECO:0000256" key="11">
    <source>
        <dbReference type="ARBA" id="ARBA00023277"/>
    </source>
</evidence>
<evidence type="ECO:0000256" key="12">
    <source>
        <dbReference type="ARBA" id="ARBA00023295"/>
    </source>
</evidence>
<evidence type="ECO:0000259" key="18">
    <source>
        <dbReference type="SMART" id="SM01217"/>
    </source>
</evidence>
<comment type="pathway">
    <text evidence="3">Glycan metabolism; cellulose degradation.</text>
</comment>
<evidence type="ECO:0000256" key="1">
    <source>
        <dbReference type="ARBA" id="ARBA00000448"/>
    </source>
</evidence>
<dbReference type="Gene3D" id="3.20.20.300">
    <property type="entry name" value="Glycoside hydrolase, family 3, N-terminal domain"/>
    <property type="match status" value="1"/>
</dbReference>
<keyword evidence="13" id="KW-0624">Polysaccharide degradation</keyword>
<sequence>MRYRTAAALALATGPFARADSSSTSGASAEAVVLPAGTPWGTAYDKAKAALAKLNLQDKVGIVSGVGWNGGPCVGNTSPASKFSYPSLCLQDGPLGVRYSTGSTAFTPGVQAASTWDVNLIRERGQFIGEEVKASGIHVILGPVAGPLGKTPQGGRNWEGFGVDPYLTGIAMGQTINGIQSVGVQATAKHYILNEQELNRETISSNPDDRTLHELYTWPFADAVQANVASVMCSYNKVNTTWACEDQYTLQTVLKDQLGFPGYVMTDWNAQHATVQSANSGLDVSMPGTDFNGNNRLWGPALTNAVNSNQVPTSRVDDMVTRILAAWYLTGQDQAGYPSFNISRNVQGNHKTNVRAIARDGIVLLKNDANILPLKKPASIAVVGSAAIIGNHARNSPSCNDKGCDDGALGMGWGSGAVNYPYFVAPYDAINTRASSQGTQVTLSNTDNTSSGASAARGKDVAIVFITADSGEGYITVEGNAGDRNNLDPWHNGNALVQAVAGANSNVIVVVHSVGAIILEQILALPQVKAVVWTGLPSQESGNALVDVLWGDVSPSGKLVYTIAKSPNDYNTRIVSGGSDSFSEGLFIDYKHFDDANITPRYEFGYGLCKFANTKFNYSRLSVLSTAKSGPATGAVVPGGPSDLLQNVATVTVDIANSGQVTGAEVAQLYITYPSSAPRTPPKQLRGFAKLNLTPGQSGTATFNIRRRDLSYWDTASQKWVVPSGSFGISVGASSRDIRLTSTLSVA</sequence>
<dbReference type="EMBL" id="AY368687">
    <property type="protein sequence ID" value="AAQ76093.1"/>
    <property type="molecule type" value="mRNA"/>
</dbReference>
<dbReference type="InterPro" id="IPR036881">
    <property type="entry name" value="Glyco_hydro_3_C_sf"/>
</dbReference>
<dbReference type="GO" id="GO:0005576">
    <property type="term" value="C:extracellular region"/>
    <property type="evidence" value="ECO:0007669"/>
    <property type="project" value="UniProtKB-SubCell"/>
</dbReference>
<accession>Q6UJY0</accession>
<evidence type="ECO:0000256" key="9">
    <source>
        <dbReference type="ARBA" id="ARBA00023001"/>
    </source>
</evidence>